<dbReference type="PROSITE" id="PS00216">
    <property type="entry name" value="SUGAR_TRANSPORT_1"/>
    <property type="match status" value="2"/>
</dbReference>
<feature type="transmembrane region" description="Helical" evidence="8">
    <location>
        <begin position="421"/>
        <end position="441"/>
    </location>
</feature>
<evidence type="ECO:0000256" key="4">
    <source>
        <dbReference type="ARBA" id="ARBA00022692"/>
    </source>
</evidence>
<dbReference type="Gene3D" id="1.20.1250.20">
    <property type="entry name" value="MFS general substrate transporter like domains"/>
    <property type="match status" value="1"/>
</dbReference>
<evidence type="ECO:0000256" key="1">
    <source>
        <dbReference type="ARBA" id="ARBA00004141"/>
    </source>
</evidence>
<keyword evidence="5 8" id="KW-1133">Transmembrane helix</keyword>
<dbReference type="AlphaFoldDB" id="A0A0D6QVP7"/>
<comment type="subcellular location">
    <subcellularLocation>
        <location evidence="1">Membrane</location>
        <topology evidence="1">Multi-pass membrane protein</topology>
    </subcellularLocation>
</comment>
<proteinExistence type="inferred from homology"/>
<dbReference type="CDD" id="cd17358">
    <property type="entry name" value="MFS_GLUT6_8_Class3_like"/>
    <property type="match status" value="1"/>
</dbReference>
<evidence type="ECO:0000256" key="7">
    <source>
        <dbReference type="RuleBase" id="RU003346"/>
    </source>
</evidence>
<feature type="transmembrane region" description="Helical" evidence="8">
    <location>
        <begin position="119"/>
        <end position="138"/>
    </location>
</feature>
<feature type="transmembrane region" description="Helical" evidence="8">
    <location>
        <begin position="144"/>
        <end position="166"/>
    </location>
</feature>
<dbReference type="EMBL" id="GCKF01045637">
    <property type="protein sequence ID" value="JAG93790.1"/>
    <property type="molecule type" value="Transcribed_RNA"/>
</dbReference>
<keyword evidence="6 8" id="KW-0472">Membrane</keyword>
<protein>
    <recommendedName>
        <fullName evidence="9">Major facilitator superfamily (MFS) profile domain-containing protein</fullName>
    </recommendedName>
</protein>
<dbReference type="InterPro" id="IPR050549">
    <property type="entry name" value="MFS_Trehalose_Transporter"/>
</dbReference>
<dbReference type="PANTHER" id="PTHR48021">
    <property type="match status" value="1"/>
</dbReference>
<feature type="transmembrane region" description="Helical" evidence="8">
    <location>
        <begin position="283"/>
        <end position="308"/>
    </location>
</feature>
<feature type="transmembrane region" description="Helical" evidence="8">
    <location>
        <begin position="87"/>
        <end position="112"/>
    </location>
</feature>
<dbReference type="InterPro" id="IPR005828">
    <property type="entry name" value="MFS_sugar_transport-like"/>
</dbReference>
<dbReference type="PRINTS" id="PR00171">
    <property type="entry name" value="SUGRTRNSPORT"/>
</dbReference>
<feature type="transmembrane region" description="Helical" evidence="8">
    <location>
        <begin position="323"/>
        <end position="343"/>
    </location>
</feature>
<feature type="transmembrane region" description="Helical" evidence="8">
    <location>
        <begin position="384"/>
        <end position="409"/>
    </location>
</feature>
<evidence type="ECO:0000256" key="6">
    <source>
        <dbReference type="ARBA" id="ARBA00023136"/>
    </source>
</evidence>
<dbReference type="FunFam" id="1.20.1250.20:FF:000043">
    <property type="entry name" value="sugar transporter ERD6-like 6"/>
    <property type="match status" value="1"/>
</dbReference>
<accession>A0A0D6QVP7</accession>
<comment type="similarity">
    <text evidence="2 7">Belongs to the major facilitator superfamily. Sugar transporter (TC 2.A.1.1) family.</text>
</comment>
<feature type="transmembrane region" description="Helical" evidence="8">
    <location>
        <begin position="453"/>
        <end position="471"/>
    </location>
</feature>
<feature type="transmembrane region" description="Helical" evidence="8">
    <location>
        <begin position="178"/>
        <end position="199"/>
    </location>
</feature>
<evidence type="ECO:0000256" key="3">
    <source>
        <dbReference type="ARBA" id="ARBA00022597"/>
    </source>
</evidence>
<feature type="domain" description="Major facilitator superfamily (MFS) profile" evidence="9">
    <location>
        <begin position="54"/>
        <end position="475"/>
    </location>
</feature>
<dbReference type="NCBIfam" id="TIGR00879">
    <property type="entry name" value="SP"/>
    <property type="match status" value="1"/>
</dbReference>
<reference evidence="10" key="1">
    <citation type="submission" date="2015-03" db="EMBL/GenBank/DDBJ databases">
        <title>A transcriptome of Araucaria cunninghamii, an australian fine timber species.</title>
        <authorList>
            <person name="Jing Yi C.J.Y."/>
            <person name="Yin San L.Y.S."/>
            <person name="Abdul Karim S.S."/>
            <person name="Wan Azmi N.N."/>
            <person name="Hercus R.R."/>
            <person name="Croft L.L."/>
        </authorList>
    </citation>
    <scope>NUCLEOTIDE SEQUENCE</scope>
    <source>
        <strain evidence="10">MI0301</strain>
        <tissue evidence="10">Leaf</tissue>
    </source>
</reference>
<dbReference type="InterPro" id="IPR044775">
    <property type="entry name" value="MFS_ERD6/Tret1-like"/>
</dbReference>
<keyword evidence="3" id="KW-0762">Sugar transport</keyword>
<feature type="transmembrane region" description="Helical" evidence="8">
    <location>
        <begin position="205"/>
        <end position="223"/>
    </location>
</feature>
<dbReference type="InterPro" id="IPR003663">
    <property type="entry name" value="Sugar/inositol_transpt"/>
</dbReference>
<organism evidence="10">
    <name type="scientific">Araucaria cunninghamii</name>
    <name type="common">Hoop pine</name>
    <name type="synonym">Moreton Bay pine</name>
    <dbReference type="NCBI Taxonomy" id="56994"/>
    <lineage>
        <taxon>Eukaryota</taxon>
        <taxon>Viridiplantae</taxon>
        <taxon>Streptophyta</taxon>
        <taxon>Embryophyta</taxon>
        <taxon>Tracheophyta</taxon>
        <taxon>Spermatophyta</taxon>
        <taxon>Pinopsida</taxon>
        <taxon>Pinidae</taxon>
        <taxon>Conifers II</taxon>
        <taxon>Araucariales</taxon>
        <taxon>Araucariaceae</taxon>
        <taxon>Araucaria</taxon>
    </lineage>
</organism>
<evidence type="ECO:0000256" key="2">
    <source>
        <dbReference type="ARBA" id="ARBA00010992"/>
    </source>
</evidence>
<dbReference type="InterPro" id="IPR036259">
    <property type="entry name" value="MFS_trans_sf"/>
</dbReference>
<dbReference type="PANTHER" id="PTHR48021:SF1">
    <property type="entry name" value="GH07001P-RELATED"/>
    <property type="match status" value="1"/>
</dbReference>
<keyword evidence="7" id="KW-0813">Transport</keyword>
<evidence type="ECO:0000313" key="10">
    <source>
        <dbReference type="EMBL" id="JAG93790.1"/>
    </source>
</evidence>
<dbReference type="SUPFAM" id="SSF103473">
    <property type="entry name" value="MFS general substrate transporter"/>
    <property type="match status" value="1"/>
</dbReference>
<keyword evidence="4 8" id="KW-0812">Transmembrane</keyword>
<evidence type="ECO:0000256" key="8">
    <source>
        <dbReference type="SAM" id="Phobius"/>
    </source>
</evidence>
<dbReference type="InterPro" id="IPR020846">
    <property type="entry name" value="MFS_dom"/>
</dbReference>
<evidence type="ECO:0000259" key="9">
    <source>
        <dbReference type="PROSITE" id="PS50850"/>
    </source>
</evidence>
<evidence type="ECO:0000256" key="5">
    <source>
        <dbReference type="ARBA" id="ARBA00022989"/>
    </source>
</evidence>
<dbReference type="GO" id="GO:0051119">
    <property type="term" value="F:sugar transmembrane transporter activity"/>
    <property type="evidence" value="ECO:0007669"/>
    <property type="project" value="InterPro"/>
</dbReference>
<dbReference type="Pfam" id="PF00083">
    <property type="entry name" value="Sugar_tr"/>
    <property type="match status" value="1"/>
</dbReference>
<dbReference type="PROSITE" id="PS00217">
    <property type="entry name" value="SUGAR_TRANSPORT_2"/>
    <property type="match status" value="1"/>
</dbReference>
<name>A0A0D6QVP7_ARACU</name>
<feature type="transmembrane region" description="Helical" evidence="8">
    <location>
        <begin position="350"/>
        <end position="372"/>
    </location>
</feature>
<dbReference type="InterPro" id="IPR005829">
    <property type="entry name" value="Sugar_transporter_CS"/>
</dbReference>
<dbReference type="PROSITE" id="PS50850">
    <property type="entry name" value="MFS"/>
    <property type="match status" value="1"/>
</dbReference>
<dbReference type="GO" id="GO:0016020">
    <property type="term" value="C:membrane"/>
    <property type="evidence" value="ECO:0007669"/>
    <property type="project" value="UniProtKB-SubCell"/>
</dbReference>
<sequence length="487" mass="52227">MSFIEDAENGGDVKRPLLYQRSWNTGSRISIEEVDSTESGEGTSQESSAIAVLCTLVVALGPLQYGFTNGYSSPTEDSIMSDLDLTISEFSLFGSLSNVGAMLGAMVSGVIADYIGRKGALIVASIPNILGWIAISFAKDSSLLYTGRILTGLGVGIISFTVPVYIAEISPKHLRGGLGTVNMLSITIGIFVAYLLGMFISWRHLAIAGVVPCSLLVVGLFIIPEAPRWLAKIGKDVDFEASLQTLRGFDSDISLEAIEIRSAMELNRQEANIKLSELCQRRYAFPLTIGIGLLVLQQLTGISGIMFYNTSIFESAGISSAEAASLAMAGVQILMTAFIAWLMDKAGRRLLLMISATGMASSFFLIGVAFYLKSHMPAASQFASILALVGLLGCIISYSLGMGAIPWIVMSEILPTNVKGIAGSMATLANWSLSWVVTMTFNLLLDWSTTGTFMLYALFCALTLAFVILCVPETKGRTLEEIEASHR</sequence>